<dbReference type="EMBL" id="JBBNAE010000010">
    <property type="protein sequence ID" value="KAK9091487.1"/>
    <property type="molecule type" value="Genomic_DNA"/>
</dbReference>
<feature type="region of interest" description="Disordered" evidence="1">
    <location>
        <begin position="51"/>
        <end position="83"/>
    </location>
</feature>
<evidence type="ECO:0000256" key="1">
    <source>
        <dbReference type="SAM" id="MobiDB-lite"/>
    </source>
</evidence>
<organism evidence="2 3">
    <name type="scientific">Stephania japonica</name>
    <dbReference type="NCBI Taxonomy" id="461633"/>
    <lineage>
        <taxon>Eukaryota</taxon>
        <taxon>Viridiplantae</taxon>
        <taxon>Streptophyta</taxon>
        <taxon>Embryophyta</taxon>
        <taxon>Tracheophyta</taxon>
        <taxon>Spermatophyta</taxon>
        <taxon>Magnoliopsida</taxon>
        <taxon>Ranunculales</taxon>
        <taxon>Menispermaceae</taxon>
        <taxon>Menispermoideae</taxon>
        <taxon>Cissampelideae</taxon>
        <taxon>Stephania</taxon>
    </lineage>
</organism>
<name>A0AAP0EIN6_9MAGN</name>
<keyword evidence="3" id="KW-1185">Reference proteome</keyword>
<accession>A0AAP0EIN6</accession>
<proteinExistence type="predicted"/>
<reference evidence="2 3" key="1">
    <citation type="submission" date="2024-01" db="EMBL/GenBank/DDBJ databases">
        <title>Genome assemblies of Stephania.</title>
        <authorList>
            <person name="Yang L."/>
        </authorList>
    </citation>
    <scope>NUCLEOTIDE SEQUENCE [LARGE SCALE GENOMIC DNA]</scope>
    <source>
        <strain evidence="2">QJT</strain>
        <tissue evidence="2">Leaf</tissue>
    </source>
</reference>
<gene>
    <name evidence="2" type="ORF">Sjap_024664</name>
</gene>
<sequence length="83" mass="9198">MHKVFLGIPQNYNDRTLNDKITSIRLLRGIWSLGFKVTGKQLMLQVAELVRRNPGRTKKQDTSSATSQSGPSKSGGKGGKKRK</sequence>
<evidence type="ECO:0000313" key="2">
    <source>
        <dbReference type="EMBL" id="KAK9091487.1"/>
    </source>
</evidence>
<comment type="caution">
    <text evidence="2">The sequence shown here is derived from an EMBL/GenBank/DDBJ whole genome shotgun (WGS) entry which is preliminary data.</text>
</comment>
<dbReference type="AlphaFoldDB" id="A0AAP0EIN6"/>
<evidence type="ECO:0000313" key="3">
    <source>
        <dbReference type="Proteomes" id="UP001417504"/>
    </source>
</evidence>
<dbReference type="Proteomes" id="UP001417504">
    <property type="component" value="Unassembled WGS sequence"/>
</dbReference>
<protein>
    <submittedName>
        <fullName evidence="2">Uncharacterized protein</fullName>
    </submittedName>
</protein>